<evidence type="ECO:0000256" key="4">
    <source>
        <dbReference type="ARBA" id="ARBA00022989"/>
    </source>
</evidence>
<evidence type="ECO:0000256" key="6">
    <source>
        <dbReference type="SAM" id="Phobius"/>
    </source>
</evidence>
<dbReference type="GO" id="GO:0005886">
    <property type="term" value="C:plasma membrane"/>
    <property type="evidence" value="ECO:0007669"/>
    <property type="project" value="UniProtKB-SubCell"/>
</dbReference>
<dbReference type="RefSeq" id="WP_266337912.1">
    <property type="nucleotide sequence ID" value="NZ_JAPKNK010000002.1"/>
</dbReference>
<comment type="caution">
    <text evidence="7">The sequence shown here is derived from an EMBL/GenBank/DDBJ whole genome shotgun (WGS) entry which is preliminary data.</text>
</comment>
<organism evidence="7 8">
    <name type="scientific">Kaistia nematophila</name>
    <dbReference type="NCBI Taxonomy" id="2994654"/>
    <lineage>
        <taxon>Bacteria</taxon>
        <taxon>Pseudomonadati</taxon>
        <taxon>Pseudomonadota</taxon>
        <taxon>Alphaproteobacteria</taxon>
        <taxon>Hyphomicrobiales</taxon>
        <taxon>Kaistiaceae</taxon>
        <taxon>Kaistia</taxon>
    </lineage>
</organism>
<dbReference type="GO" id="GO:0022857">
    <property type="term" value="F:transmembrane transporter activity"/>
    <property type="evidence" value="ECO:0007669"/>
    <property type="project" value="InterPro"/>
</dbReference>
<name>A0A9X3E1L5_9HYPH</name>
<feature type="transmembrane region" description="Helical" evidence="6">
    <location>
        <begin position="118"/>
        <end position="137"/>
    </location>
</feature>
<dbReference type="Proteomes" id="UP001144805">
    <property type="component" value="Unassembled WGS sequence"/>
</dbReference>
<evidence type="ECO:0000313" key="7">
    <source>
        <dbReference type="EMBL" id="MCX5568957.1"/>
    </source>
</evidence>
<dbReference type="EMBL" id="JAPKNK010000002">
    <property type="protein sequence ID" value="MCX5568957.1"/>
    <property type="molecule type" value="Genomic_DNA"/>
</dbReference>
<feature type="transmembrane region" description="Helical" evidence="6">
    <location>
        <begin position="149"/>
        <end position="168"/>
    </location>
</feature>
<feature type="transmembrane region" description="Helical" evidence="6">
    <location>
        <begin position="96"/>
        <end position="112"/>
    </location>
</feature>
<reference evidence="7" key="1">
    <citation type="submission" date="2022-11" db="EMBL/GenBank/DDBJ databases">
        <title>Biodiversity and phylogenetic relationships of bacteria.</title>
        <authorList>
            <person name="Machado R.A.R."/>
            <person name="Bhat A."/>
            <person name="Loulou A."/>
            <person name="Kallel S."/>
        </authorList>
    </citation>
    <scope>NUCLEOTIDE SEQUENCE</scope>
    <source>
        <strain evidence="7">K-TC2</strain>
    </source>
</reference>
<accession>A0A9X3E1L5</accession>
<protein>
    <submittedName>
        <fullName evidence="7">ABC transporter permease</fullName>
    </submittedName>
</protein>
<proteinExistence type="predicted"/>
<feature type="transmembrane region" description="Helical" evidence="6">
    <location>
        <begin position="197"/>
        <end position="215"/>
    </location>
</feature>
<dbReference type="PANTHER" id="PTHR47089:SF1">
    <property type="entry name" value="GUANOSINE ABC TRANSPORTER PERMEASE PROTEIN NUPP"/>
    <property type="match status" value="1"/>
</dbReference>
<keyword evidence="3 6" id="KW-0812">Transmembrane</keyword>
<dbReference type="CDD" id="cd06580">
    <property type="entry name" value="TM_PBP1_transp_TpRbsC_like"/>
    <property type="match status" value="1"/>
</dbReference>
<gene>
    <name evidence="7" type="ORF">OSH07_07105</name>
</gene>
<dbReference type="PANTHER" id="PTHR47089">
    <property type="entry name" value="ABC TRANSPORTER, PERMEASE PROTEIN"/>
    <property type="match status" value="1"/>
</dbReference>
<feature type="transmembrane region" description="Helical" evidence="6">
    <location>
        <begin position="319"/>
        <end position="338"/>
    </location>
</feature>
<dbReference type="Pfam" id="PF02653">
    <property type="entry name" value="BPD_transp_2"/>
    <property type="match status" value="1"/>
</dbReference>
<evidence type="ECO:0000256" key="2">
    <source>
        <dbReference type="ARBA" id="ARBA00022475"/>
    </source>
</evidence>
<evidence type="ECO:0000256" key="3">
    <source>
        <dbReference type="ARBA" id="ARBA00022692"/>
    </source>
</evidence>
<feature type="transmembrane region" description="Helical" evidence="6">
    <location>
        <begin position="67"/>
        <end position="89"/>
    </location>
</feature>
<feature type="transmembrane region" description="Helical" evidence="6">
    <location>
        <begin position="21"/>
        <end position="47"/>
    </location>
</feature>
<evidence type="ECO:0000313" key="8">
    <source>
        <dbReference type="Proteomes" id="UP001144805"/>
    </source>
</evidence>
<keyword evidence="4 6" id="KW-1133">Transmembrane helix</keyword>
<feature type="transmembrane region" description="Helical" evidence="6">
    <location>
        <begin position="245"/>
        <end position="262"/>
    </location>
</feature>
<keyword evidence="5 6" id="KW-0472">Membrane</keyword>
<feature type="transmembrane region" description="Helical" evidence="6">
    <location>
        <begin position="282"/>
        <end position="307"/>
    </location>
</feature>
<evidence type="ECO:0000256" key="1">
    <source>
        <dbReference type="ARBA" id="ARBA00004651"/>
    </source>
</evidence>
<dbReference type="AlphaFoldDB" id="A0A9X3E1L5"/>
<keyword evidence="2" id="KW-1003">Cell membrane</keyword>
<evidence type="ECO:0000256" key="5">
    <source>
        <dbReference type="ARBA" id="ARBA00023136"/>
    </source>
</evidence>
<dbReference type="InterPro" id="IPR001851">
    <property type="entry name" value="ABC_transp_permease"/>
</dbReference>
<sequence length="360" mass="37727">MSGFPSLRLVRSSTVSGRRILAARAIGFIAALAVGAIVLAACGFDPLHLGTQIIKKSLGSRFGLEDLGLLLTPLILTGLAVTVMMKIGLWNIGADGQFYIGAFAATAIGLFVKGPEPFMLLLCFAAGAAGGALWILVPTLARAYGKVDEIITTLLLNFVALLLVYYVATGPWRDRTTGTVASTGRVPYQMPDFFGSLHWGFVIAVVAPILFGLLLRYTKWGYEIRLTGANPEAAHYAGIPVRRRMITIMLLSGAIAGIAGMLEVTGTVHRLQGGISNNYGYLGVMVAVLARGSPVGVIAGAALMAIILNAGIILQTQGLTTAAVLALTGLIMMFTAVADQFAHYRLVRALPQAAPATAAG</sequence>
<keyword evidence="8" id="KW-1185">Reference proteome</keyword>
<comment type="subcellular location">
    <subcellularLocation>
        <location evidence="1">Cell membrane</location>
        <topology evidence="1">Multi-pass membrane protein</topology>
    </subcellularLocation>
</comment>